<gene>
    <name evidence="1" type="ORF">NDU88_008470</name>
</gene>
<reference evidence="1" key="1">
    <citation type="journal article" date="2022" name="bioRxiv">
        <title>Sequencing and chromosome-scale assembly of the giantPleurodeles waltlgenome.</title>
        <authorList>
            <person name="Brown T."/>
            <person name="Elewa A."/>
            <person name="Iarovenko S."/>
            <person name="Subramanian E."/>
            <person name="Araus A.J."/>
            <person name="Petzold A."/>
            <person name="Susuki M."/>
            <person name="Suzuki K.-i.T."/>
            <person name="Hayashi T."/>
            <person name="Toyoda A."/>
            <person name="Oliveira C."/>
            <person name="Osipova E."/>
            <person name="Leigh N.D."/>
            <person name="Simon A."/>
            <person name="Yun M.H."/>
        </authorList>
    </citation>
    <scope>NUCLEOTIDE SEQUENCE</scope>
    <source>
        <strain evidence="1">20211129_DDA</strain>
        <tissue evidence="1">Liver</tissue>
    </source>
</reference>
<evidence type="ECO:0000313" key="2">
    <source>
        <dbReference type="Proteomes" id="UP001066276"/>
    </source>
</evidence>
<evidence type="ECO:0000313" key="1">
    <source>
        <dbReference type="EMBL" id="KAJ1155741.1"/>
    </source>
</evidence>
<keyword evidence="2" id="KW-1185">Reference proteome</keyword>
<dbReference type="AlphaFoldDB" id="A0AAV7RVU8"/>
<comment type="caution">
    <text evidence="1">The sequence shown here is derived from an EMBL/GenBank/DDBJ whole genome shotgun (WGS) entry which is preliminary data.</text>
</comment>
<organism evidence="1 2">
    <name type="scientific">Pleurodeles waltl</name>
    <name type="common">Iberian ribbed newt</name>
    <dbReference type="NCBI Taxonomy" id="8319"/>
    <lineage>
        <taxon>Eukaryota</taxon>
        <taxon>Metazoa</taxon>
        <taxon>Chordata</taxon>
        <taxon>Craniata</taxon>
        <taxon>Vertebrata</taxon>
        <taxon>Euteleostomi</taxon>
        <taxon>Amphibia</taxon>
        <taxon>Batrachia</taxon>
        <taxon>Caudata</taxon>
        <taxon>Salamandroidea</taxon>
        <taxon>Salamandridae</taxon>
        <taxon>Pleurodelinae</taxon>
        <taxon>Pleurodeles</taxon>
    </lineage>
</organism>
<dbReference type="EMBL" id="JANPWB010000009">
    <property type="protein sequence ID" value="KAJ1155741.1"/>
    <property type="molecule type" value="Genomic_DNA"/>
</dbReference>
<protein>
    <submittedName>
        <fullName evidence="1">Uncharacterized protein</fullName>
    </submittedName>
</protein>
<proteinExistence type="predicted"/>
<sequence>MTGARHVLPPWIAATSRAECSARGTTITATDQPYKYCFCAFIGGCYCGVNGFKENIRSTILGTFDVTCGVLWKKIWLMEFGISTPIALVLMKTHM</sequence>
<name>A0AAV7RVU8_PLEWA</name>
<accession>A0AAV7RVU8</accession>
<dbReference type="Proteomes" id="UP001066276">
    <property type="component" value="Chromosome 5"/>
</dbReference>